<protein>
    <submittedName>
        <fullName evidence="1">Uncharacterized protein</fullName>
    </submittedName>
</protein>
<reference evidence="1" key="1">
    <citation type="submission" date="2009-07" db="EMBL/GenBank/DDBJ databases">
        <title>Complete sequence of Geobacter sp. M21.</title>
        <authorList>
            <consortium name="US DOE Joint Genome Institute"/>
            <person name="Lucas S."/>
            <person name="Copeland A."/>
            <person name="Lapidus A."/>
            <person name="Glavina del Rio T."/>
            <person name="Dalin E."/>
            <person name="Tice H."/>
            <person name="Bruce D."/>
            <person name="Goodwin L."/>
            <person name="Pitluck S."/>
            <person name="Saunders E."/>
            <person name="Brettin T."/>
            <person name="Detter J.C."/>
            <person name="Han C."/>
            <person name="Larimer F."/>
            <person name="Land M."/>
            <person name="Hauser L."/>
            <person name="Kyrpides N."/>
            <person name="Ovchinnikova G."/>
            <person name="Lovley D."/>
        </authorList>
    </citation>
    <scope>NUCLEOTIDE SEQUENCE [LARGE SCALE GENOMIC DNA]</scope>
    <source>
        <strain evidence="1">M21</strain>
    </source>
</reference>
<sequence length="193" mass="21749">MKAACIKFLTDRLAELTARNGVTLPYRAVAFGELPANVFFDEMPLDFLKDNDWAACCLPLQDRTKKLGKTIAKELNAGKTEFTLTRRRFTRDILFRCFLYAPTAVELWGDADHVGLVDQLVQRIAEHKVFAAGDNSAIRVEPQDAARPWDTTVEMDRKLRRPRMAIIRVAFSGGVQVVKNQAAIRNVEITPSI</sequence>
<organism evidence="1">
    <name type="scientific">Geobacter sp. (strain M21)</name>
    <dbReference type="NCBI Taxonomy" id="443144"/>
    <lineage>
        <taxon>Bacteria</taxon>
        <taxon>Pseudomonadati</taxon>
        <taxon>Thermodesulfobacteriota</taxon>
        <taxon>Desulfuromonadia</taxon>
        <taxon>Geobacterales</taxon>
        <taxon>Geobacteraceae</taxon>
        <taxon>Geobacter</taxon>
    </lineage>
</organism>
<proteinExistence type="predicted"/>
<dbReference type="AlphaFoldDB" id="C6E6Q7"/>
<dbReference type="EMBL" id="CP001661">
    <property type="protein sequence ID" value="ACT19685.1"/>
    <property type="molecule type" value="Genomic_DNA"/>
</dbReference>
<gene>
    <name evidence="1" type="ordered locus">GM21_3664</name>
</gene>
<evidence type="ECO:0000313" key="1">
    <source>
        <dbReference type="EMBL" id="ACT19685.1"/>
    </source>
</evidence>
<name>C6E6Q7_GEOSM</name>
<dbReference type="KEGG" id="gem:GM21_3664"/>
<dbReference type="HOGENOM" id="CLU_1407007_0_0_7"/>
<dbReference type="STRING" id="443144.GM21_3664"/>
<accession>C6E6Q7</accession>